<sequence length="308" mass="34165">MCGMHVITASVLYLLLAVVVVDAEDGACECLQDLPRKASKCFKLQRLFPFLTDMSLMNLKNLQPLVFCNWYNTRSCCLPVHDADINAKFLALIEAGPACEKFQNAAKRFLSFAFCYGCDPEEPLHFTTPLDTHFFDASTKTVKICASVAMNMAPKLLSDCGLLLPDSRETICSPNAPVVPHKVWTGCKDQQHVCQDNTTSNWYCSDSECGEAHTPPGFNDVPCNASRHTCHGVLMFLNDNRAAKPPNYEEYPVEIVDEVLCREEYGEEEADTKCKCLHDPSSAERPIPSLIALAVGILMVIFSAVDIR</sequence>
<feature type="chain" id="PRO_5042115427" description="Folate receptor-like domain-containing protein" evidence="2">
    <location>
        <begin position="24"/>
        <end position="308"/>
    </location>
</feature>
<dbReference type="EMBL" id="JASMQC010000036">
    <property type="protein sequence ID" value="KAK1931027.1"/>
    <property type="molecule type" value="Genomic_DNA"/>
</dbReference>
<evidence type="ECO:0008006" key="5">
    <source>
        <dbReference type="Google" id="ProtNLM"/>
    </source>
</evidence>
<evidence type="ECO:0000313" key="4">
    <source>
        <dbReference type="Proteomes" id="UP001259832"/>
    </source>
</evidence>
<feature type="transmembrane region" description="Helical" evidence="1">
    <location>
        <begin position="287"/>
        <end position="305"/>
    </location>
</feature>
<keyword evidence="1" id="KW-1133">Transmembrane helix</keyword>
<dbReference type="Proteomes" id="UP001259832">
    <property type="component" value="Unassembled WGS sequence"/>
</dbReference>
<evidence type="ECO:0000256" key="1">
    <source>
        <dbReference type="SAM" id="Phobius"/>
    </source>
</evidence>
<keyword evidence="1" id="KW-0812">Transmembrane</keyword>
<reference evidence="3" key="1">
    <citation type="submission" date="2023-08" db="EMBL/GenBank/DDBJ databases">
        <title>Reference Genome Resource for the Citrus Pathogen Phytophthora citrophthora.</title>
        <authorList>
            <person name="Moller H."/>
            <person name="Coetzee B."/>
            <person name="Rose L.J."/>
            <person name="Van Niekerk J.M."/>
        </authorList>
    </citation>
    <scope>NUCLEOTIDE SEQUENCE</scope>
    <source>
        <strain evidence="3">STE-U-9442</strain>
    </source>
</reference>
<keyword evidence="2" id="KW-0732">Signal</keyword>
<name>A0AAD9LD02_9STRA</name>
<evidence type="ECO:0000256" key="2">
    <source>
        <dbReference type="SAM" id="SignalP"/>
    </source>
</evidence>
<keyword evidence="1" id="KW-0472">Membrane</keyword>
<keyword evidence="4" id="KW-1185">Reference proteome</keyword>
<gene>
    <name evidence="3" type="ORF">P3T76_013616</name>
</gene>
<proteinExistence type="predicted"/>
<feature type="signal peptide" evidence="2">
    <location>
        <begin position="1"/>
        <end position="23"/>
    </location>
</feature>
<evidence type="ECO:0000313" key="3">
    <source>
        <dbReference type="EMBL" id="KAK1931027.1"/>
    </source>
</evidence>
<organism evidence="3 4">
    <name type="scientific">Phytophthora citrophthora</name>
    <dbReference type="NCBI Taxonomy" id="4793"/>
    <lineage>
        <taxon>Eukaryota</taxon>
        <taxon>Sar</taxon>
        <taxon>Stramenopiles</taxon>
        <taxon>Oomycota</taxon>
        <taxon>Peronosporomycetes</taxon>
        <taxon>Peronosporales</taxon>
        <taxon>Peronosporaceae</taxon>
        <taxon>Phytophthora</taxon>
    </lineage>
</organism>
<dbReference type="AlphaFoldDB" id="A0AAD9LD02"/>
<comment type="caution">
    <text evidence="3">The sequence shown here is derived from an EMBL/GenBank/DDBJ whole genome shotgun (WGS) entry which is preliminary data.</text>
</comment>
<accession>A0AAD9LD02</accession>
<protein>
    <recommendedName>
        <fullName evidence="5">Folate receptor-like domain-containing protein</fullName>
    </recommendedName>
</protein>